<keyword evidence="5 8" id="KW-0812">Transmembrane</keyword>
<keyword evidence="6" id="KW-1133">Transmembrane helix</keyword>
<keyword evidence="9" id="KW-0830">Ubiquinone</keyword>
<comment type="subcellular location">
    <subcellularLocation>
        <location evidence="1">Membrane</location>
        <topology evidence="1">Multi-pass membrane protein</topology>
    </subcellularLocation>
    <subcellularLocation>
        <location evidence="8">Mitochondrion inner membrane</location>
        <topology evidence="8">Multi-pass membrane protein</topology>
    </subcellularLocation>
</comment>
<dbReference type="AlphaFoldDB" id="B8R335"/>
<dbReference type="EC" id="7.1.1.2" evidence="9"/>
<dbReference type="GO" id="GO:0008137">
    <property type="term" value="F:NADH dehydrogenase (ubiquinone) activity"/>
    <property type="evidence" value="ECO:0007669"/>
    <property type="project" value="UniProtKB-EC"/>
</dbReference>
<evidence type="ECO:0000256" key="9">
    <source>
        <dbReference type="RuleBase" id="RU000473"/>
    </source>
</evidence>
<evidence type="ECO:0000256" key="8">
    <source>
        <dbReference type="RuleBase" id="RU000471"/>
    </source>
</evidence>
<geneLocation type="mitochondrion" evidence="10"/>
<dbReference type="GO" id="GO:0003954">
    <property type="term" value="F:NADH dehydrogenase activity"/>
    <property type="evidence" value="ECO:0007669"/>
    <property type="project" value="TreeGrafter"/>
</dbReference>
<proteinExistence type="inferred from homology"/>
<keyword evidence="8" id="KW-0520">NAD</keyword>
<protein>
    <recommendedName>
        <fullName evidence="3 9">NADH-ubiquinone oxidoreductase chain 1</fullName>
        <ecNumber evidence="9">7.1.1.2</ecNumber>
    </recommendedName>
</protein>
<keyword evidence="9 10" id="KW-0496">Mitochondrion</keyword>
<dbReference type="PANTHER" id="PTHR11432">
    <property type="entry name" value="NADH DEHYDROGENASE SUBUNIT 1"/>
    <property type="match status" value="1"/>
</dbReference>
<dbReference type="EMBL" id="EU817811">
    <property type="protein sequence ID" value="ACL14395.1"/>
    <property type="molecule type" value="Genomic_DNA"/>
</dbReference>
<name>B8R335_LOXS4</name>
<keyword evidence="4" id="KW-0813">Transport</keyword>
<evidence type="ECO:0000256" key="5">
    <source>
        <dbReference type="ARBA" id="ARBA00022692"/>
    </source>
</evidence>
<accession>B8R335</accession>
<dbReference type="InterPro" id="IPR001694">
    <property type="entry name" value="NADH_UbQ_OxRdtase_su1/FPO"/>
</dbReference>
<keyword evidence="7" id="KW-0472">Membrane</keyword>
<evidence type="ECO:0000256" key="7">
    <source>
        <dbReference type="ARBA" id="ARBA00023136"/>
    </source>
</evidence>
<sequence>MNFYNILITIIEMLISEAFYTLLERKVFSYIQIRKGPNKTSVTGMLQPISDAVKLFNKSLIITSSSNFYLTKVGPSSAMHAIFALTKFLPSPFTPHSDNLMNILMLILISSLSVYPL</sequence>
<comment type="similarity">
    <text evidence="2 8">Belongs to the complex I subunit 1 family.</text>
</comment>
<evidence type="ECO:0000256" key="4">
    <source>
        <dbReference type="ARBA" id="ARBA00022448"/>
    </source>
</evidence>
<evidence type="ECO:0000256" key="3">
    <source>
        <dbReference type="ARBA" id="ARBA00021009"/>
    </source>
</evidence>
<comment type="catalytic activity">
    <reaction evidence="9">
        <text>a ubiquinone + NADH + 5 H(+)(in) = a ubiquinol + NAD(+) + 4 H(+)(out)</text>
        <dbReference type="Rhea" id="RHEA:29091"/>
        <dbReference type="Rhea" id="RHEA-COMP:9565"/>
        <dbReference type="Rhea" id="RHEA-COMP:9566"/>
        <dbReference type="ChEBI" id="CHEBI:15378"/>
        <dbReference type="ChEBI" id="CHEBI:16389"/>
        <dbReference type="ChEBI" id="CHEBI:17976"/>
        <dbReference type="ChEBI" id="CHEBI:57540"/>
        <dbReference type="ChEBI" id="CHEBI:57945"/>
        <dbReference type="EC" id="7.1.1.2"/>
    </reaction>
</comment>
<organism evidence="10">
    <name type="scientific">Loxosceles sp. (strain 4 GJB-2008)</name>
    <name type="common">Recluse spider</name>
    <dbReference type="NCBI Taxonomy" id="575961"/>
    <lineage>
        <taxon>Eukaryota</taxon>
        <taxon>Metazoa</taxon>
        <taxon>Ecdysozoa</taxon>
        <taxon>Arthropoda</taxon>
        <taxon>Chelicerata</taxon>
        <taxon>Arachnida</taxon>
        <taxon>Araneae</taxon>
        <taxon>Araneomorphae</taxon>
        <taxon>Haplogynae</taxon>
        <taxon>Scytodoidea</taxon>
        <taxon>Sicariidae</taxon>
        <taxon>Loxosceles</taxon>
    </lineage>
</organism>
<feature type="non-terminal residue" evidence="10">
    <location>
        <position position="117"/>
    </location>
</feature>
<dbReference type="GO" id="GO:0005743">
    <property type="term" value="C:mitochondrial inner membrane"/>
    <property type="evidence" value="ECO:0007669"/>
    <property type="project" value="UniProtKB-SubCell"/>
</dbReference>
<dbReference type="Pfam" id="PF00146">
    <property type="entry name" value="NADHdh"/>
    <property type="match status" value="1"/>
</dbReference>
<evidence type="ECO:0000256" key="6">
    <source>
        <dbReference type="ARBA" id="ARBA00022989"/>
    </source>
</evidence>
<evidence type="ECO:0000313" key="10">
    <source>
        <dbReference type="EMBL" id="ACL14395.1"/>
    </source>
</evidence>
<evidence type="ECO:0000256" key="2">
    <source>
        <dbReference type="ARBA" id="ARBA00010535"/>
    </source>
</evidence>
<reference evidence="10" key="1">
    <citation type="journal article" date="2008" name="Mol. Phylogenet. Evol.">
        <title>Phylogenetic relationships of Loxosceles and Sicarius spiders are consistent with Western Gondwanan vicariance.</title>
        <authorList>
            <person name="Binford G.J."/>
            <person name="Callahan M.S."/>
            <person name="Bodner M.R."/>
            <person name="Rynerson M.R."/>
            <person name="Nunez P.B."/>
            <person name="Ellison C.E."/>
            <person name="Duncan R.P."/>
        </authorList>
    </citation>
    <scope>NUCLEOTIDE SEQUENCE</scope>
    <source>
        <strain evidence="10">LsfCatlg1</strain>
    </source>
</reference>
<dbReference type="GO" id="GO:0009060">
    <property type="term" value="P:aerobic respiration"/>
    <property type="evidence" value="ECO:0007669"/>
    <property type="project" value="TreeGrafter"/>
</dbReference>
<evidence type="ECO:0000256" key="1">
    <source>
        <dbReference type="ARBA" id="ARBA00004141"/>
    </source>
</evidence>
<dbReference type="PANTHER" id="PTHR11432:SF3">
    <property type="entry name" value="NADH-UBIQUINONE OXIDOREDUCTASE CHAIN 1"/>
    <property type="match status" value="1"/>
</dbReference>